<reference evidence="1 2" key="1">
    <citation type="submission" date="2018-03" db="EMBL/GenBank/DDBJ databases">
        <title>Genome sequence of Clostridium vincentii DSM 10228.</title>
        <authorList>
            <person name="Poehlein A."/>
            <person name="Daniel R."/>
        </authorList>
    </citation>
    <scope>NUCLEOTIDE SEQUENCE [LARGE SCALE GENOMIC DNA]</scope>
    <source>
        <strain evidence="1 2">DSM 10228</strain>
    </source>
</reference>
<dbReference type="AlphaFoldDB" id="A0A2T0BEL7"/>
<gene>
    <name evidence="1" type="ORF">CLVI_19330</name>
</gene>
<proteinExistence type="predicted"/>
<sequence length="157" mass="18528">MGYNVIDLINKAINISIRKQHIYENIKQQKGDIPYMEIVLTVLIKQIDKTIKYYEILKNEVANKDFEEIDLGVYDKISFLINEFNQKISEPQINNVRNFLEFSLNLEKDTYALFIDVQGRFVKNASDINTNTYIILTNIINKKADFITTLEENIKWR</sequence>
<dbReference type="OrthoDB" id="1935723at2"/>
<dbReference type="Proteomes" id="UP000239471">
    <property type="component" value="Unassembled WGS sequence"/>
</dbReference>
<keyword evidence="2" id="KW-1185">Reference proteome</keyword>
<evidence type="ECO:0000313" key="1">
    <source>
        <dbReference type="EMBL" id="PRR82273.1"/>
    </source>
</evidence>
<protein>
    <submittedName>
        <fullName evidence="1">Uncharacterized protein</fullName>
    </submittedName>
</protein>
<comment type="caution">
    <text evidence="1">The sequence shown here is derived from an EMBL/GenBank/DDBJ whole genome shotgun (WGS) entry which is preliminary data.</text>
</comment>
<evidence type="ECO:0000313" key="2">
    <source>
        <dbReference type="Proteomes" id="UP000239471"/>
    </source>
</evidence>
<dbReference type="RefSeq" id="WP_106059906.1">
    <property type="nucleotide sequence ID" value="NZ_PVXQ01000018.1"/>
</dbReference>
<accession>A0A2T0BEL7</accession>
<name>A0A2T0BEL7_9CLOT</name>
<dbReference type="EMBL" id="PVXQ01000018">
    <property type="protein sequence ID" value="PRR82273.1"/>
    <property type="molecule type" value="Genomic_DNA"/>
</dbReference>
<organism evidence="1 2">
    <name type="scientific">Clostridium vincentii</name>
    <dbReference type="NCBI Taxonomy" id="52704"/>
    <lineage>
        <taxon>Bacteria</taxon>
        <taxon>Bacillati</taxon>
        <taxon>Bacillota</taxon>
        <taxon>Clostridia</taxon>
        <taxon>Eubacteriales</taxon>
        <taxon>Clostridiaceae</taxon>
        <taxon>Clostridium</taxon>
    </lineage>
</organism>